<dbReference type="PANTHER" id="PTHR48050:SF13">
    <property type="entry name" value="STEROL 3-BETA-GLUCOSYLTRANSFERASE UGT80A2"/>
    <property type="match status" value="1"/>
</dbReference>
<dbReference type="InterPro" id="IPR002213">
    <property type="entry name" value="UDP_glucos_trans"/>
</dbReference>
<dbReference type="EMBL" id="MU857712">
    <property type="protein sequence ID" value="KAK4245077.1"/>
    <property type="molecule type" value="Genomic_DNA"/>
</dbReference>
<keyword evidence="1" id="KW-0808">Transferase</keyword>
<organism evidence="2 3">
    <name type="scientific">Corynascus novoguineensis</name>
    <dbReference type="NCBI Taxonomy" id="1126955"/>
    <lineage>
        <taxon>Eukaryota</taxon>
        <taxon>Fungi</taxon>
        <taxon>Dikarya</taxon>
        <taxon>Ascomycota</taxon>
        <taxon>Pezizomycotina</taxon>
        <taxon>Sordariomycetes</taxon>
        <taxon>Sordariomycetidae</taxon>
        <taxon>Sordariales</taxon>
        <taxon>Chaetomiaceae</taxon>
        <taxon>Corynascus</taxon>
    </lineage>
</organism>
<dbReference type="Gene3D" id="3.40.50.2000">
    <property type="entry name" value="Glycogen Phosphorylase B"/>
    <property type="match status" value="2"/>
</dbReference>
<dbReference type="AlphaFoldDB" id="A0AAN7CPX1"/>
<gene>
    <name evidence="2" type="ORF">C7999DRAFT_34539</name>
</gene>
<sequence>MSGPPEKPILVATAFDASGHVSGLAQISAHLIKKGYKVYFITGPNTKSMVERTGAFFVENPFPWEEVMAAKGVGKYHDNASIIKYIFGDNTLTAHRVLKETLERVHKDHPGREVVILHEAFSGALGPFEYGAPLPEGYSTLPKAINFHTSVYHGPNGSVPPFGAGGLPYDPTPDNLALWQSMYDAMAPAMADITNHYNDLYKTLGATRPMPGPFLDNILGLGNLTVLATSPSLEYPPCALNPKLRFIGGLPLKPIDQGFGYPSWWPTITANAALPVHSPDKKKVVFVTQGTVHRNYKELILPTIAAFADRTDIIVVATLGARGAELDFRSGTSMTTTTAPANTFIVDYFPYDAVLPYADAFVSNAGYGGFMHGVMNGVPMVLAGAVADKADVCARAEHAGIAVGLRAQEPGEEALRAAVDKVLGEPAFKERALQLQKENQEMDALGKIESIIEELVGKV</sequence>
<dbReference type="GO" id="GO:0008194">
    <property type="term" value="F:UDP-glycosyltransferase activity"/>
    <property type="evidence" value="ECO:0007669"/>
    <property type="project" value="InterPro"/>
</dbReference>
<protein>
    <submittedName>
        <fullName evidence="2">Glycosyltransferase</fullName>
    </submittedName>
</protein>
<evidence type="ECO:0000313" key="2">
    <source>
        <dbReference type="EMBL" id="KAK4245077.1"/>
    </source>
</evidence>
<accession>A0AAN7CPX1</accession>
<dbReference type="Pfam" id="PF00201">
    <property type="entry name" value="UDPGT"/>
    <property type="match status" value="1"/>
</dbReference>
<evidence type="ECO:0000256" key="1">
    <source>
        <dbReference type="ARBA" id="ARBA00022679"/>
    </source>
</evidence>
<name>A0AAN7CPX1_9PEZI</name>
<reference evidence="2" key="2">
    <citation type="submission" date="2023-05" db="EMBL/GenBank/DDBJ databases">
        <authorList>
            <consortium name="Lawrence Berkeley National Laboratory"/>
            <person name="Steindorff A."/>
            <person name="Hensen N."/>
            <person name="Bonometti L."/>
            <person name="Westerberg I."/>
            <person name="Brannstrom I.O."/>
            <person name="Guillou S."/>
            <person name="Cros-Aarteil S."/>
            <person name="Calhoun S."/>
            <person name="Haridas S."/>
            <person name="Kuo A."/>
            <person name="Mondo S."/>
            <person name="Pangilinan J."/>
            <person name="Riley R."/>
            <person name="Labutti K."/>
            <person name="Andreopoulos B."/>
            <person name="Lipzen A."/>
            <person name="Chen C."/>
            <person name="Yanf M."/>
            <person name="Daum C."/>
            <person name="Ng V."/>
            <person name="Clum A."/>
            <person name="Ohm R."/>
            <person name="Martin F."/>
            <person name="Silar P."/>
            <person name="Natvig D."/>
            <person name="Lalanne C."/>
            <person name="Gautier V."/>
            <person name="Ament-Velasquez S.L."/>
            <person name="Kruys A."/>
            <person name="Hutchinson M.I."/>
            <person name="Powell A.J."/>
            <person name="Barry K."/>
            <person name="Miller A.N."/>
            <person name="Grigoriev I.V."/>
            <person name="Debuchy R."/>
            <person name="Gladieux P."/>
            <person name="Thoren M.H."/>
            <person name="Johannesson H."/>
        </authorList>
    </citation>
    <scope>NUCLEOTIDE SEQUENCE</scope>
    <source>
        <strain evidence="2">CBS 359.72</strain>
    </source>
</reference>
<reference evidence="2" key="1">
    <citation type="journal article" date="2023" name="Mol. Phylogenet. Evol.">
        <title>Genome-scale phylogeny and comparative genomics of the fungal order Sordariales.</title>
        <authorList>
            <person name="Hensen N."/>
            <person name="Bonometti L."/>
            <person name="Westerberg I."/>
            <person name="Brannstrom I.O."/>
            <person name="Guillou S."/>
            <person name="Cros-Aarteil S."/>
            <person name="Calhoun S."/>
            <person name="Haridas S."/>
            <person name="Kuo A."/>
            <person name="Mondo S."/>
            <person name="Pangilinan J."/>
            <person name="Riley R."/>
            <person name="LaButti K."/>
            <person name="Andreopoulos B."/>
            <person name="Lipzen A."/>
            <person name="Chen C."/>
            <person name="Yan M."/>
            <person name="Daum C."/>
            <person name="Ng V."/>
            <person name="Clum A."/>
            <person name="Steindorff A."/>
            <person name="Ohm R.A."/>
            <person name="Martin F."/>
            <person name="Silar P."/>
            <person name="Natvig D.O."/>
            <person name="Lalanne C."/>
            <person name="Gautier V."/>
            <person name="Ament-Velasquez S.L."/>
            <person name="Kruys A."/>
            <person name="Hutchinson M.I."/>
            <person name="Powell A.J."/>
            <person name="Barry K."/>
            <person name="Miller A.N."/>
            <person name="Grigoriev I.V."/>
            <person name="Debuchy R."/>
            <person name="Gladieux P."/>
            <person name="Hiltunen Thoren M."/>
            <person name="Johannesson H."/>
        </authorList>
    </citation>
    <scope>NUCLEOTIDE SEQUENCE</scope>
    <source>
        <strain evidence="2">CBS 359.72</strain>
    </source>
</reference>
<evidence type="ECO:0000313" key="3">
    <source>
        <dbReference type="Proteomes" id="UP001303647"/>
    </source>
</evidence>
<dbReference type="Proteomes" id="UP001303647">
    <property type="component" value="Unassembled WGS sequence"/>
</dbReference>
<dbReference type="InterPro" id="IPR050426">
    <property type="entry name" value="Glycosyltransferase_28"/>
</dbReference>
<dbReference type="CDD" id="cd03784">
    <property type="entry name" value="GT1_Gtf-like"/>
    <property type="match status" value="1"/>
</dbReference>
<comment type="caution">
    <text evidence="2">The sequence shown here is derived from an EMBL/GenBank/DDBJ whole genome shotgun (WGS) entry which is preliminary data.</text>
</comment>
<proteinExistence type="predicted"/>
<dbReference type="SUPFAM" id="SSF53756">
    <property type="entry name" value="UDP-Glycosyltransferase/glycogen phosphorylase"/>
    <property type="match status" value="1"/>
</dbReference>
<dbReference type="PANTHER" id="PTHR48050">
    <property type="entry name" value="STEROL 3-BETA-GLUCOSYLTRANSFERASE"/>
    <property type="match status" value="1"/>
</dbReference>
<keyword evidence="3" id="KW-1185">Reference proteome</keyword>